<dbReference type="Gene3D" id="3.30.70.100">
    <property type="match status" value="1"/>
</dbReference>
<feature type="domain" description="DUF1330" evidence="1">
    <location>
        <begin position="2"/>
        <end position="95"/>
    </location>
</feature>
<name>A0A316F6U2_9ACTN</name>
<evidence type="ECO:0000313" key="2">
    <source>
        <dbReference type="EMBL" id="PWK39475.1"/>
    </source>
</evidence>
<dbReference type="RefSeq" id="WP_109600630.1">
    <property type="nucleotide sequence ID" value="NZ_BONA01000075.1"/>
</dbReference>
<accession>A0A316F6U2</accession>
<evidence type="ECO:0000313" key="3">
    <source>
        <dbReference type="Proteomes" id="UP000245697"/>
    </source>
</evidence>
<dbReference type="OrthoDB" id="9806380at2"/>
<dbReference type="InterPro" id="IPR010753">
    <property type="entry name" value="DUF1330"/>
</dbReference>
<proteinExistence type="predicted"/>
<dbReference type="Proteomes" id="UP000245697">
    <property type="component" value="Unassembled WGS sequence"/>
</dbReference>
<dbReference type="AlphaFoldDB" id="A0A316F6U2"/>
<keyword evidence="3" id="KW-1185">Reference proteome</keyword>
<dbReference type="SUPFAM" id="SSF54909">
    <property type="entry name" value="Dimeric alpha+beta barrel"/>
    <property type="match status" value="1"/>
</dbReference>
<dbReference type="PANTHER" id="PTHR41521:SF4">
    <property type="entry name" value="BLR0684 PROTEIN"/>
    <property type="match status" value="1"/>
</dbReference>
<protein>
    <submittedName>
        <fullName evidence="2">Uncharacterized protein (DUF1330 family)</fullName>
    </submittedName>
</protein>
<organism evidence="2 3">
    <name type="scientific">Actinoplanes xinjiangensis</name>
    <dbReference type="NCBI Taxonomy" id="512350"/>
    <lineage>
        <taxon>Bacteria</taxon>
        <taxon>Bacillati</taxon>
        <taxon>Actinomycetota</taxon>
        <taxon>Actinomycetes</taxon>
        <taxon>Micromonosporales</taxon>
        <taxon>Micromonosporaceae</taxon>
        <taxon>Actinoplanes</taxon>
    </lineage>
</organism>
<sequence>MPAYAVAHLHTPSDHEDVLRYIELIQDTMEPYGGRFLVHGSPVEVVEGEWPGALVMLSFPDTEAAHDWYASPAYREILPLRTGHITGDVVLVEGVGPGYDARRTAAAMRTGHGRPAIS</sequence>
<evidence type="ECO:0000259" key="1">
    <source>
        <dbReference type="Pfam" id="PF07045"/>
    </source>
</evidence>
<dbReference type="PANTHER" id="PTHR41521">
    <property type="match status" value="1"/>
</dbReference>
<dbReference type="EMBL" id="QGGR01000022">
    <property type="protein sequence ID" value="PWK39475.1"/>
    <property type="molecule type" value="Genomic_DNA"/>
</dbReference>
<gene>
    <name evidence="2" type="ORF">BC793_12247</name>
</gene>
<dbReference type="Pfam" id="PF07045">
    <property type="entry name" value="DUF1330"/>
    <property type="match status" value="1"/>
</dbReference>
<reference evidence="2 3" key="1">
    <citation type="submission" date="2018-05" db="EMBL/GenBank/DDBJ databases">
        <title>Genomic Encyclopedia of Archaeal and Bacterial Type Strains, Phase II (KMG-II): from individual species to whole genera.</title>
        <authorList>
            <person name="Goeker M."/>
        </authorList>
    </citation>
    <scope>NUCLEOTIDE SEQUENCE [LARGE SCALE GENOMIC DNA]</scope>
    <source>
        <strain evidence="2 3">DSM 45184</strain>
    </source>
</reference>
<comment type="caution">
    <text evidence="2">The sequence shown here is derived from an EMBL/GenBank/DDBJ whole genome shotgun (WGS) entry which is preliminary data.</text>
</comment>
<dbReference type="InterPro" id="IPR011008">
    <property type="entry name" value="Dimeric_a/b-barrel"/>
</dbReference>